<dbReference type="InterPro" id="IPR016172">
    <property type="entry name" value="D-lactate_DH_C-sub1"/>
</dbReference>
<dbReference type="InterPro" id="IPR016173">
    <property type="entry name" value="D-lactate_DH_C-sub2"/>
</dbReference>
<dbReference type="GO" id="GO:0006089">
    <property type="term" value="P:lactate metabolic process"/>
    <property type="evidence" value="ECO:0007669"/>
    <property type="project" value="InterPro"/>
</dbReference>
<evidence type="ECO:0000256" key="1">
    <source>
        <dbReference type="ARBA" id="ARBA00022630"/>
    </source>
</evidence>
<feature type="region of interest" description="Disordered" evidence="3">
    <location>
        <begin position="173"/>
        <end position="193"/>
    </location>
</feature>
<dbReference type="EMBL" id="CABEEZ010000126">
    <property type="protein sequence ID" value="VTR52536.1"/>
    <property type="molecule type" value="Genomic_DNA"/>
</dbReference>
<keyword evidence="2" id="KW-0274">FAD</keyword>
<evidence type="ECO:0000313" key="5">
    <source>
        <dbReference type="EMBL" id="VTR52536.1"/>
    </source>
</evidence>
<evidence type="ECO:0000259" key="4">
    <source>
        <dbReference type="Pfam" id="PF09330"/>
    </source>
</evidence>
<feature type="domain" description="D-lactate dehydrogenase membrane binding C-terminal" evidence="4">
    <location>
        <begin position="1"/>
        <end position="188"/>
    </location>
</feature>
<keyword evidence="5" id="KW-0560">Oxidoreductase</keyword>
<accession>A0A4U9VY19</accession>
<dbReference type="InterPro" id="IPR015409">
    <property type="entry name" value="Lactate_DH_C"/>
</dbReference>
<sequence>MKEYRQRFEHHLLLKMAGPGVAEAEQYLKSYFAQAEGDFFVCTPEEARKRSCTALPQRAPPCAITRYMPIRSEDILALDIALRRNDTEWFETLPPEIDNQLVHKLYYGHFMCHVFHQDYVVKKGADSHALKEQMLAILNQRGAGVSGRAQRRPSVSCQGRICRRSIRMPIPPTVFNPGIGKTSKQKHWGNNIQ</sequence>
<name>A0A4U9VY19_SERFO</name>
<protein>
    <submittedName>
        <fullName evidence="5">D-lactate dehydrogenase</fullName>
        <ecNumber evidence="5">1.1.1.28</ecNumber>
    </submittedName>
</protein>
<dbReference type="GO" id="GO:0008720">
    <property type="term" value="F:D-lactate dehydrogenase (NAD+) activity"/>
    <property type="evidence" value="ECO:0007669"/>
    <property type="project" value="UniProtKB-EC"/>
</dbReference>
<evidence type="ECO:0000256" key="3">
    <source>
        <dbReference type="SAM" id="MobiDB-lite"/>
    </source>
</evidence>
<dbReference type="Gene3D" id="3.30.70.610">
    <property type="entry name" value="D-lactate dehydrogenase, cap domain, subdomain 1"/>
    <property type="match status" value="1"/>
</dbReference>
<reference evidence="5" key="1">
    <citation type="submission" date="2019-05" db="EMBL/GenBank/DDBJ databases">
        <authorList>
            <consortium name="Pathogen Informatics"/>
        </authorList>
    </citation>
    <scope>NUCLEOTIDE SEQUENCE [LARGE SCALE GENOMIC DNA]</scope>
    <source>
        <strain evidence="5">NCTC12965</strain>
    </source>
</reference>
<organism evidence="5">
    <name type="scientific">Serratia fonticola</name>
    <dbReference type="NCBI Taxonomy" id="47917"/>
    <lineage>
        <taxon>Bacteria</taxon>
        <taxon>Pseudomonadati</taxon>
        <taxon>Pseudomonadota</taxon>
        <taxon>Gammaproteobacteria</taxon>
        <taxon>Enterobacterales</taxon>
        <taxon>Yersiniaceae</taxon>
        <taxon>Serratia</taxon>
    </lineage>
</organism>
<keyword evidence="1" id="KW-0285">Flavoprotein</keyword>
<dbReference type="AlphaFoldDB" id="A0A4U9VY19"/>
<dbReference type="Gene3D" id="3.30.1370.20">
    <property type="entry name" value="D-lactate dehydrogenase, cap domain, subdomain 2"/>
    <property type="match status" value="1"/>
</dbReference>
<dbReference type="SUPFAM" id="SSF55103">
    <property type="entry name" value="FAD-linked oxidases, C-terminal domain"/>
    <property type="match status" value="1"/>
</dbReference>
<dbReference type="Pfam" id="PF09330">
    <property type="entry name" value="Lact-deh-memb"/>
    <property type="match status" value="1"/>
</dbReference>
<gene>
    <name evidence="5" type="primary">dld_1</name>
    <name evidence="5" type="ORF">NCTC12965_06387</name>
</gene>
<proteinExistence type="predicted"/>
<dbReference type="GO" id="GO:0055085">
    <property type="term" value="P:transmembrane transport"/>
    <property type="evidence" value="ECO:0007669"/>
    <property type="project" value="InterPro"/>
</dbReference>
<dbReference type="GO" id="GO:0050660">
    <property type="term" value="F:flavin adenine dinucleotide binding"/>
    <property type="evidence" value="ECO:0007669"/>
    <property type="project" value="InterPro"/>
</dbReference>
<evidence type="ECO:0000256" key="2">
    <source>
        <dbReference type="ARBA" id="ARBA00022827"/>
    </source>
</evidence>
<dbReference type="InterPro" id="IPR016164">
    <property type="entry name" value="FAD-linked_Oxase-like_C"/>
</dbReference>
<dbReference type="EC" id="1.1.1.28" evidence="5"/>